<evidence type="ECO:0000256" key="2">
    <source>
        <dbReference type="ARBA" id="ARBA00007866"/>
    </source>
</evidence>
<protein>
    <recommendedName>
        <fullName evidence="3">cytochrome-c oxidase</fullName>
        <ecNumber evidence="3">7.1.1.9</ecNumber>
    </recommendedName>
    <alternativeName>
        <fullName evidence="13">Cytochrome aa3 subunit 2</fullName>
    </alternativeName>
</protein>
<dbReference type="Gene3D" id="1.10.287.90">
    <property type="match status" value="1"/>
</dbReference>
<dbReference type="InterPro" id="IPR008972">
    <property type="entry name" value="Cupredoxin"/>
</dbReference>
<dbReference type="EC" id="7.1.1.9" evidence="3"/>
<dbReference type="GO" id="GO:0042773">
    <property type="term" value="P:ATP synthesis coupled electron transport"/>
    <property type="evidence" value="ECO:0007669"/>
    <property type="project" value="TreeGrafter"/>
</dbReference>
<evidence type="ECO:0000313" key="18">
    <source>
        <dbReference type="Proteomes" id="UP000533476"/>
    </source>
</evidence>
<dbReference type="InterPro" id="IPR045187">
    <property type="entry name" value="CcO_II"/>
</dbReference>
<dbReference type="InterPro" id="IPR001505">
    <property type="entry name" value="Copper_CuA"/>
</dbReference>
<evidence type="ECO:0000256" key="7">
    <source>
        <dbReference type="ARBA" id="ARBA00022967"/>
    </source>
</evidence>
<comment type="function">
    <text evidence="12">Subunits I and II form the functional core of the enzyme complex. Electrons originating in cytochrome c are transferred via heme a and Cu(A) to the binuclear center formed by heme a3 and Cu(B).</text>
</comment>
<dbReference type="Pfam" id="PF00116">
    <property type="entry name" value="COX2"/>
    <property type="match status" value="1"/>
</dbReference>
<evidence type="ECO:0000256" key="1">
    <source>
        <dbReference type="ARBA" id="ARBA00004141"/>
    </source>
</evidence>
<comment type="subcellular location">
    <subcellularLocation>
        <location evidence="1">Membrane</location>
        <topology evidence="1">Multi-pass membrane protein</topology>
    </subcellularLocation>
</comment>
<keyword evidence="7" id="KW-1278">Translocase</keyword>
<dbReference type="PANTHER" id="PTHR22888">
    <property type="entry name" value="CYTOCHROME C OXIDASE, SUBUNIT II"/>
    <property type="match status" value="1"/>
</dbReference>
<dbReference type="InterPro" id="IPR002429">
    <property type="entry name" value="CcO_II-like_C"/>
</dbReference>
<evidence type="ECO:0000256" key="11">
    <source>
        <dbReference type="ARBA" id="ARBA00023136"/>
    </source>
</evidence>
<reference evidence="17 18" key="1">
    <citation type="submission" date="2020-04" db="EMBL/GenBank/DDBJ databases">
        <authorList>
            <person name="Zhang R."/>
            <person name="Schippers A."/>
        </authorList>
    </citation>
    <scope>NUCLEOTIDE SEQUENCE [LARGE SCALE GENOMIC DNA]</scope>
    <source>
        <strain evidence="17 18">DSM 109850</strain>
    </source>
</reference>
<evidence type="ECO:0000256" key="15">
    <source>
        <dbReference type="SAM" id="Phobius"/>
    </source>
</evidence>
<evidence type="ECO:0000256" key="9">
    <source>
        <dbReference type="ARBA" id="ARBA00022989"/>
    </source>
</evidence>
<dbReference type="RefSeq" id="WP_169097132.1">
    <property type="nucleotide sequence ID" value="NZ_JABBVZ010000010.1"/>
</dbReference>
<evidence type="ECO:0000256" key="12">
    <source>
        <dbReference type="ARBA" id="ARBA00024688"/>
    </source>
</evidence>
<dbReference type="GO" id="GO:0016020">
    <property type="term" value="C:membrane"/>
    <property type="evidence" value="ECO:0007669"/>
    <property type="project" value="UniProtKB-SubCell"/>
</dbReference>
<comment type="similarity">
    <text evidence="2">Belongs to the cytochrome c oxidase subunit 2 family.</text>
</comment>
<evidence type="ECO:0000256" key="14">
    <source>
        <dbReference type="ARBA" id="ARBA00047816"/>
    </source>
</evidence>
<accession>A0A7Y0Q1M0</accession>
<dbReference type="SUPFAM" id="SSF49503">
    <property type="entry name" value="Cupredoxins"/>
    <property type="match status" value="1"/>
</dbReference>
<keyword evidence="11 15" id="KW-0472">Membrane</keyword>
<keyword evidence="4" id="KW-0813">Transport</keyword>
<evidence type="ECO:0000256" key="3">
    <source>
        <dbReference type="ARBA" id="ARBA00012949"/>
    </source>
</evidence>
<feature type="transmembrane region" description="Helical" evidence="15">
    <location>
        <begin position="41"/>
        <end position="67"/>
    </location>
</feature>
<comment type="caution">
    <text evidence="17">The sequence shown here is derived from an EMBL/GenBank/DDBJ whole genome shotgun (WGS) entry which is preliminary data.</text>
</comment>
<proteinExistence type="inferred from homology"/>
<dbReference type="Gene3D" id="2.60.40.420">
    <property type="entry name" value="Cupredoxins - blue copper proteins"/>
    <property type="match status" value="1"/>
</dbReference>
<dbReference type="GO" id="GO:0005507">
    <property type="term" value="F:copper ion binding"/>
    <property type="evidence" value="ECO:0007669"/>
    <property type="project" value="InterPro"/>
</dbReference>
<evidence type="ECO:0000256" key="10">
    <source>
        <dbReference type="ARBA" id="ARBA00023008"/>
    </source>
</evidence>
<evidence type="ECO:0000256" key="13">
    <source>
        <dbReference type="ARBA" id="ARBA00031399"/>
    </source>
</evidence>
<keyword evidence="8" id="KW-0249">Electron transport</keyword>
<dbReference type="AlphaFoldDB" id="A0A7Y0Q1M0"/>
<keyword evidence="18" id="KW-1185">Reference proteome</keyword>
<dbReference type="InterPro" id="IPR036257">
    <property type="entry name" value="Cyt_c_oxidase_su2_TM_sf"/>
</dbReference>
<evidence type="ECO:0000313" key="17">
    <source>
        <dbReference type="EMBL" id="NMP21602.1"/>
    </source>
</evidence>
<name>A0A7Y0Q1M0_9FIRM</name>
<dbReference type="EMBL" id="JABBVZ010000010">
    <property type="protein sequence ID" value="NMP21602.1"/>
    <property type="molecule type" value="Genomic_DNA"/>
</dbReference>
<dbReference type="PROSITE" id="PS00078">
    <property type="entry name" value="COX2"/>
    <property type="match status" value="1"/>
</dbReference>
<evidence type="ECO:0000256" key="6">
    <source>
        <dbReference type="ARBA" id="ARBA00022723"/>
    </source>
</evidence>
<keyword evidence="5 15" id="KW-0812">Transmembrane</keyword>
<sequence length="267" mass="30751">MDIVIFGVVWIIISALGEWFLHRIGSSQMYFLLTNQGNIALHAFNFLTTMLAPVFLLVIWWLVWTAFRYHADSPEPKQSRIQVTKNGLFTTIWILGSIVLNLLFWLHPTAADLEQMFATQLPSHQKNDLIVDVTARQWEWIFSYPQYHLSQTVNANGQDELVIPAHKKIEFVLRSYDPFHTYDVEAGVIHSFWVPAFGIKEDVIPGETRYEYIVANRTATYQTNPEVRVQCAEVCGPGHPWMESPLKIVTASQFKAWIAKQQKLQSS</sequence>
<feature type="transmembrane region" description="Helical" evidence="15">
    <location>
        <begin position="88"/>
        <end position="106"/>
    </location>
</feature>
<comment type="catalytic activity">
    <reaction evidence="14">
        <text>4 Fe(II)-[cytochrome c] + O2 + 8 H(+)(in) = 4 Fe(III)-[cytochrome c] + 2 H2O + 4 H(+)(out)</text>
        <dbReference type="Rhea" id="RHEA:11436"/>
        <dbReference type="Rhea" id="RHEA-COMP:10350"/>
        <dbReference type="Rhea" id="RHEA-COMP:14399"/>
        <dbReference type="ChEBI" id="CHEBI:15377"/>
        <dbReference type="ChEBI" id="CHEBI:15378"/>
        <dbReference type="ChEBI" id="CHEBI:15379"/>
        <dbReference type="ChEBI" id="CHEBI:29033"/>
        <dbReference type="ChEBI" id="CHEBI:29034"/>
        <dbReference type="EC" id="7.1.1.9"/>
    </reaction>
</comment>
<gene>
    <name evidence="17" type="ORF">HIJ39_04435</name>
</gene>
<keyword evidence="10" id="KW-0186">Copper</keyword>
<feature type="domain" description="Cytochrome oxidase subunit II copper A binding" evidence="16">
    <location>
        <begin position="126"/>
        <end position="260"/>
    </location>
</feature>
<dbReference type="Proteomes" id="UP000533476">
    <property type="component" value="Unassembled WGS sequence"/>
</dbReference>
<evidence type="ECO:0000259" key="16">
    <source>
        <dbReference type="PROSITE" id="PS50857"/>
    </source>
</evidence>
<evidence type="ECO:0000256" key="8">
    <source>
        <dbReference type="ARBA" id="ARBA00022982"/>
    </source>
</evidence>
<dbReference type="PANTHER" id="PTHR22888:SF9">
    <property type="entry name" value="CYTOCHROME C OXIDASE SUBUNIT 2"/>
    <property type="match status" value="1"/>
</dbReference>
<evidence type="ECO:0000256" key="5">
    <source>
        <dbReference type="ARBA" id="ARBA00022692"/>
    </source>
</evidence>
<dbReference type="PROSITE" id="PS50857">
    <property type="entry name" value="COX2_CUA"/>
    <property type="match status" value="1"/>
</dbReference>
<dbReference type="GO" id="GO:0004129">
    <property type="term" value="F:cytochrome-c oxidase activity"/>
    <property type="evidence" value="ECO:0007669"/>
    <property type="project" value="UniProtKB-EC"/>
</dbReference>
<keyword evidence="9 15" id="KW-1133">Transmembrane helix</keyword>
<evidence type="ECO:0000256" key="4">
    <source>
        <dbReference type="ARBA" id="ARBA00022448"/>
    </source>
</evidence>
<organism evidence="17 18">
    <name type="scientific">Sulfobacillus harzensis</name>
    <dbReference type="NCBI Taxonomy" id="2729629"/>
    <lineage>
        <taxon>Bacteria</taxon>
        <taxon>Bacillati</taxon>
        <taxon>Bacillota</taxon>
        <taxon>Clostridia</taxon>
        <taxon>Eubacteriales</taxon>
        <taxon>Clostridiales Family XVII. Incertae Sedis</taxon>
        <taxon>Sulfobacillus</taxon>
    </lineage>
</organism>
<keyword evidence="6" id="KW-0479">Metal-binding</keyword>